<sequence>MDCFSLVEKSRSAECDKFWALKPKNSVIDENCTKLFTDNPLLNQLQCHDFIIVVFEAFNSENEFLANVDFINTENAFTGTYPKGTTKLVYKTYFENFDSHSLEEIEVKENASIFNRIFHFTQVDFFVDGSLNFY</sequence>
<comment type="caution">
    <text evidence="1">The sequence shown here is derived from an EMBL/GenBank/DDBJ whole genome shotgun (WGS) entry which is preliminary data.</text>
</comment>
<name>A0ABV2AP63_9EUKA</name>
<evidence type="ECO:0000313" key="2">
    <source>
        <dbReference type="Proteomes" id="UP001439008"/>
    </source>
</evidence>
<organism evidence="1 2">
    <name type="scientific">Bonamia ostreae</name>
    <dbReference type="NCBI Taxonomy" id="126728"/>
    <lineage>
        <taxon>Eukaryota</taxon>
        <taxon>Sar</taxon>
        <taxon>Rhizaria</taxon>
        <taxon>Endomyxa</taxon>
        <taxon>Ascetosporea</taxon>
        <taxon>Haplosporida</taxon>
        <taxon>Bonamia</taxon>
    </lineage>
</organism>
<dbReference type="Proteomes" id="UP001439008">
    <property type="component" value="Unassembled WGS sequence"/>
</dbReference>
<gene>
    <name evidence="1" type="ORF">MHBO_002854</name>
</gene>
<evidence type="ECO:0000313" key="1">
    <source>
        <dbReference type="EMBL" id="MES1921309.1"/>
    </source>
</evidence>
<dbReference type="EMBL" id="JBDODL010001232">
    <property type="protein sequence ID" value="MES1921309.1"/>
    <property type="molecule type" value="Genomic_DNA"/>
</dbReference>
<reference evidence="1 2" key="1">
    <citation type="journal article" date="2024" name="BMC Biol.">
        <title>Comparative genomics of Ascetosporea gives new insight into the evolutionary basis for animal parasitism in Rhizaria.</title>
        <authorList>
            <person name="Hiltunen Thoren M."/>
            <person name="Onut-Brannstrom I."/>
            <person name="Alfjorden A."/>
            <person name="Peckova H."/>
            <person name="Swords F."/>
            <person name="Hooper C."/>
            <person name="Holzer A.S."/>
            <person name="Bass D."/>
            <person name="Burki F."/>
        </authorList>
    </citation>
    <scope>NUCLEOTIDE SEQUENCE [LARGE SCALE GENOMIC DNA]</scope>
    <source>
        <strain evidence="1">20-A016</strain>
    </source>
</reference>
<keyword evidence="2" id="KW-1185">Reference proteome</keyword>
<proteinExistence type="predicted"/>
<accession>A0ABV2AP63</accession>
<protein>
    <submittedName>
        <fullName evidence="1">Uncharacterized protein</fullName>
    </submittedName>
</protein>